<keyword evidence="2" id="KW-0732">Signal</keyword>
<evidence type="ECO:0000313" key="4">
    <source>
        <dbReference type="EMBL" id="CEM46690.1"/>
    </source>
</evidence>
<reference evidence="4" key="1">
    <citation type="submission" date="2014-11" db="EMBL/GenBank/DDBJ databases">
        <authorList>
            <person name="Otto D Thomas"/>
            <person name="Naeem Raeece"/>
        </authorList>
    </citation>
    <scope>NUCLEOTIDE SEQUENCE</scope>
</reference>
<feature type="domain" description="Peptidase S1" evidence="3">
    <location>
        <begin position="110"/>
        <end position="195"/>
    </location>
</feature>
<evidence type="ECO:0000259" key="3">
    <source>
        <dbReference type="Pfam" id="PF00089"/>
    </source>
</evidence>
<dbReference type="PhylomeDB" id="A0A0G4HQW7"/>
<gene>
    <name evidence="4" type="ORF">Cvel_8004</name>
</gene>
<dbReference type="AlphaFoldDB" id="A0A0G4HQW7"/>
<accession>A0A0G4HQW7</accession>
<evidence type="ECO:0000256" key="2">
    <source>
        <dbReference type="SAM" id="SignalP"/>
    </source>
</evidence>
<protein>
    <recommendedName>
        <fullName evidence="3">Peptidase S1 domain-containing protein</fullName>
    </recommendedName>
</protein>
<dbReference type="InterPro" id="IPR043504">
    <property type="entry name" value="Peptidase_S1_PA_chymotrypsin"/>
</dbReference>
<dbReference type="SUPFAM" id="SSF50494">
    <property type="entry name" value="Trypsin-like serine proteases"/>
    <property type="match status" value="1"/>
</dbReference>
<dbReference type="InterPro" id="IPR009003">
    <property type="entry name" value="Peptidase_S1_PA"/>
</dbReference>
<dbReference type="EMBL" id="CDMZ01003521">
    <property type="protein sequence ID" value="CEM46690.1"/>
    <property type="molecule type" value="Genomic_DNA"/>
</dbReference>
<feature type="signal peptide" evidence="2">
    <location>
        <begin position="1"/>
        <end position="19"/>
    </location>
</feature>
<feature type="region of interest" description="Disordered" evidence="1">
    <location>
        <begin position="229"/>
        <end position="260"/>
    </location>
</feature>
<feature type="chain" id="PRO_5005191673" description="Peptidase S1 domain-containing protein" evidence="2">
    <location>
        <begin position="20"/>
        <end position="805"/>
    </location>
</feature>
<organism evidence="4">
    <name type="scientific">Chromera velia CCMP2878</name>
    <dbReference type="NCBI Taxonomy" id="1169474"/>
    <lineage>
        <taxon>Eukaryota</taxon>
        <taxon>Sar</taxon>
        <taxon>Alveolata</taxon>
        <taxon>Colpodellida</taxon>
        <taxon>Chromeraceae</taxon>
        <taxon>Chromera</taxon>
    </lineage>
</organism>
<dbReference type="Gene3D" id="2.40.10.10">
    <property type="entry name" value="Trypsin-like serine proteases"/>
    <property type="match status" value="1"/>
</dbReference>
<evidence type="ECO:0000256" key="1">
    <source>
        <dbReference type="SAM" id="MobiDB-lite"/>
    </source>
</evidence>
<sequence>MWRSVAFALTGSALVYVHGKVHKPLDSEGQITALTFWHGSDDLSDDFTNVPVATSVAGQVHAAALHDDEQNEDPDFYEVRDYQTIAERSFRALQPLCPDVPLRNEPSVMECTGVLVARDVVATAGHCLDDYPCKDMRFVFDFASSSLIKNATAELIQIPKSSVYSCKQLVATEHERYLTGSDWGLVQLDREVGDREPVAVARRDVARGDQIFMISHFFGAPYVLNGHPVSSSSSSNETETEAEVKRDEGPVDITSDGSSMRPHCSWHNECEWTEKSQQECAHALCEASGYSSGVFISASNDPCKDAHTDQRVYFWIMDADVKGRERVGRNAQITATCTERVIWPQEIEENSVIETKPGAFFVATYDNTHGSSGAPVFDAQTQELVGINARGSAVDVVPDEEQWCYTYNQCPNPSSLANGMPQDSTCPGMHATKSTQFAHVLDLYLEGRENISVAPFEVVTNTVALTPNISVPFAVPHEGVPVVVSFRFPPAVPSEEGEVRTLIKFRLDANILHNYPQEVGVLLETPSGQVLSVGHFSEETGRLAFEALAPASPSPPQTEEEGGHLVTLAQTLGVETKISPLDETARWTFIFVDQYPGDAGVVTNLSLTATINTIKGTPVPSEAEGGEENNQTAVEVRASVANTPALPLLIPDASSRSGFISRAENFYQERAVPVFFNVHEALRNHSSLLEIGGAQEDLGVRLGDLSLNVTVSHDHHPDIHGKLIAPSGREVPTGRFPGSTGVQSIVFGRGSRAEKFPLFTAFARSFGEDVEGTRGLWTLVLLDADPTGEGHLMDATLSLFFEHTR</sequence>
<dbReference type="InterPro" id="IPR001254">
    <property type="entry name" value="Trypsin_dom"/>
</dbReference>
<dbReference type="VEuPathDB" id="CryptoDB:Cvel_8004"/>
<dbReference type="GO" id="GO:0006508">
    <property type="term" value="P:proteolysis"/>
    <property type="evidence" value="ECO:0007669"/>
    <property type="project" value="InterPro"/>
</dbReference>
<proteinExistence type="predicted"/>
<name>A0A0G4HQW7_9ALVE</name>
<dbReference type="Pfam" id="PF00089">
    <property type="entry name" value="Trypsin"/>
    <property type="match status" value="1"/>
</dbReference>
<dbReference type="GO" id="GO:0004252">
    <property type="term" value="F:serine-type endopeptidase activity"/>
    <property type="evidence" value="ECO:0007669"/>
    <property type="project" value="InterPro"/>
</dbReference>